<keyword evidence="3" id="KW-0804">Transcription</keyword>
<keyword evidence="7" id="KW-1185">Reference proteome</keyword>
<dbReference type="InterPro" id="IPR001845">
    <property type="entry name" value="HTH_ArsR_DNA-bd_dom"/>
</dbReference>
<dbReference type="Gene3D" id="1.10.10.10">
    <property type="entry name" value="Winged helix-like DNA-binding domain superfamily/Winged helix DNA-binding domain"/>
    <property type="match status" value="1"/>
</dbReference>
<dbReference type="Proteomes" id="UP001500506">
    <property type="component" value="Unassembled WGS sequence"/>
</dbReference>
<dbReference type="CDD" id="cd00090">
    <property type="entry name" value="HTH_ARSR"/>
    <property type="match status" value="1"/>
</dbReference>
<keyword evidence="1" id="KW-0805">Transcription regulation</keyword>
<keyword evidence="2" id="KW-0238">DNA-binding</keyword>
<dbReference type="PANTHER" id="PTHR33154:SF15">
    <property type="entry name" value="REGULATORY PROTEIN ARSR"/>
    <property type="match status" value="1"/>
</dbReference>
<reference evidence="6 7" key="1">
    <citation type="journal article" date="2019" name="Int. J. Syst. Evol. Microbiol.">
        <title>The Global Catalogue of Microorganisms (GCM) 10K type strain sequencing project: providing services to taxonomists for standard genome sequencing and annotation.</title>
        <authorList>
            <consortium name="The Broad Institute Genomics Platform"/>
            <consortium name="The Broad Institute Genome Sequencing Center for Infectious Disease"/>
            <person name="Wu L."/>
            <person name="Ma J."/>
        </authorList>
    </citation>
    <scope>NUCLEOTIDE SEQUENCE [LARGE SCALE GENOMIC DNA]</scope>
    <source>
        <strain evidence="6 7">JCM 14319</strain>
    </source>
</reference>
<dbReference type="InterPro" id="IPR051081">
    <property type="entry name" value="HTH_MetalResp_TranReg"/>
</dbReference>
<organism evidence="6 7">
    <name type="scientific">Agromyces humatus</name>
    <dbReference type="NCBI Taxonomy" id="279573"/>
    <lineage>
        <taxon>Bacteria</taxon>
        <taxon>Bacillati</taxon>
        <taxon>Actinomycetota</taxon>
        <taxon>Actinomycetes</taxon>
        <taxon>Micrococcales</taxon>
        <taxon>Microbacteriaceae</taxon>
        <taxon>Agromyces</taxon>
    </lineage>
</organism>
<dbReference type="InterPro" id="IPR036390">
    <property type="entry name" value="WH_DNA-bd_sf"/>
</dbReference>
<accession>A0ABN2KPF8</accession>
<proteinExistence type="predicted"/>
<feature type="domain" description="HTH arsR-type" evidence="5">
    <location>
        <begin position="35"/>
        <end position="142"/>
    </location>
</feature>
<dbReference type="SMART" id="SM00418">
    <property type="entry name" value="HTH_ARSR"/>
    <property type="match status" value="1"/>
</dbReference>
<dbReference type="InterPro" id="IPR011991">
    <property type="entry name" value="ArsR-like_HTH"/>
</dbReference>
<dbReference type="PANTHER" id="PTHR33154">
    <property type="entry name" value="TRANSCRIPTIONAL REGULATOR, ARSR FAMILY"/>
    <property type="match status" value="1"/>
</dbReference>
<evidence type="ECO:0000313" key="7">
    <source>
        <dbReference type="Proteomes" id="UP001500506"/>
    </source>
</evidence>
<dbReference type="InterPro" id="IPR036388">
    <property type="entry name" value="WH-like_DNA-bd_sf"/>
</dbReference>
<name>A0ABN2KPF8_9MICO</name>
<evidence type="ECO:0000256" key="1">
    <source>
        <dbReference type="ARBA" id="ARBA00023015"/>
    </source>
</evidence>
<comment type="caution">
    <text evidence="6">The sequence shown here is derived from an EMBL/GenBank/DDBJ whole genome shotgun (WGS) entry which is preliminary data.</text>
</comment>
<dbReference type="Pfam" id="PF12840">
    <property type="entry name" value="HTH_20"/>
    <property type="match status" value="1"/>
</dbReference>
<feature type="region of interest" description="Disordered" evidence="4">
    <location>
        <begin position="1"/>
        <end position="27"/>
    </location>
</feature>
<evidence type="ECO:0000313" key="6">
    <source>
        <dbReference type="EMBL" id="GAA1761819.1"/>
    </source>
</evidence>
<protein>
    <submittedName>
        <fullName evidence="6">Helix-turn-helix domain-containing protein</fullName>
    </submittedName>
</protein>
<evidence type="ECO:0000256" key="2">
    <source>
        <dbReference type="ARBA" id="ARBA00023125"/>
    </source>
</evidence>
<evidence type="ECO:0000256" key="3">
    <source>
        <dbReference type="ARBA" id="ARBA00023163"/>
    </source>
</evidence>
<evidence type="ECO:0000259" key="5">
    <source>
        <dbReference type="SMART" id="SM00418"/>
    </source>
</evidence>
<evidence type="ECO:0000256" key="4">
    <source>
        <dbReference type="SAM" id="MobiDB-lite"/>
    </source>
</evidence>
<gene>
    <name evidence="6" type="ORF">GCM10009747_21300</name>
</gene>
<sequence>MQRYLCNMPKSKPEDIQAQPSSSRHPGIDHVLTSASLKSLAHPLRVRIYDELSAYGPLTASGLADRLSESSGATSYHLRQLERAGLVREDTTRGKGRERWWERVPGSIAIPDARSLPPGSAERLAVKLVEDEWFRSREQNFREFVAEGEQVFGPEWLDIATSDTINLRLTPEQLGSLVADLDVVFKKYIDAHKRTPSPGSRPVQIHLNAFPLVRGEPTDETIPKEHR</sequence>
<dbReference type="EMBL" id="BAAANH010000004">
    <property type="protein sequence ID" value="GAA1761819.1"/>
    <property type="molecule type" value="Genomic_DNA"/>
</dbReference>
<dbReference type="SUPFAM" id="SSF46785">
    <property type="entry name" value="Winged helix' DNA-binding domain"/>
    <property type="match status" value="1"/>
</dbReference>